<dbReference type="InterPro" id="IPR000620">
    <property type="entry name" value="EamA_dom"/>
</dbReference>
<keyword evidence="2 5" id="KW-0812">Transmembrane</keyword>
<reference evidence="7 8" key="1">
    <citation type="submission" date="2014-01" db="EMBL/GenBank/DDBJ databases">
        <title>Interspecies Systems Biology Uncovers Metabolites Affecting C. elegans Gene Expression and Life History Traits.</title>
        <authorList>
            <person name="Watson E."/>
            <person name="Macneil L.T."/>
            <person name="Ritter A.D."/>
            <person name="Yilmaz L.S."/>
            <person name="Rosebrock A.P."/>
            <person name="Caudy A.A."/>
            <person name="Walhout A.J."/>
        </authorList>
    </citation>
    <scope>NUCLEOTIDE SEQUENCE [LARGE SCALE GENOMIC DNA]</scope>
    <source>
        <strain evidence="7 8">DA1877</strain>
    </source>
</reference>
<evidence type="ECO:0000256" key="5">
    <source>
        <dbReference type="SAM" id="Phobius"/>
    </source>
</evidence>
<name>A0A014MM79_9BURK</name>
<organism evidence="7 8">
    <name type="scientific">Comamonas aquatica DA1877</name>
    <dbReference type="NCBI Taxonomy" id="1457173"/>
    <lineage>
        <taxon>Bacteria</taxon>
        <taxon>Pseudomonadati</taxon>
        <taxon>Pseudomonadota</taxon>
        <taxon>Betaproteobacteria</taxon>
        <taxon>Burkholderiales</taxon>
        <taxon>Comamonadaceae</taxon>
        <taxon>Comamonas</taxon>
    </lineage>
</organism>
<feature type="transmembrane region" description="Helical" evidence="5">
    <location>
        <begin position="125"/>
        <end position="146"/>
    </location>
</feature>
<feature type="transmembrane region" description="Helical" evidence="5">
    <location>
        <begin position="243"/>
        <end position="266"/>
    </location>
</feature>
<keyword evidence="8" id="KW-1185">Reference proteome</keyword>
<feature type="transmembrane region" description="Helical" evidence="5">
    <location>
        <begin position="152"/>
        <end position="173"/>
    </location>
</feature>
<evidence type="ECO:0000256" key="4">
    <source>
        <dbReference type="ARBA" id="ARBA00023136"/>
    </source>
</evidence>
<dbReference type="GO" id="GO:0016020">
    <property type="term" value="C:membrane"/>
    <property type="evidence" value="ECO:0007669"/>
    <property type="project" value="UniProtKB-SubCell"/>
</dbReference>
<feature type="transmembrane region" description="Helical" evidence="5">
    <location>
        <begin position="65"/>
        <end position="82"/>
    </location>
</feature>
<dbReference type="AlphaFoldDB" id="A0A014MM79"/>
<evidence type="ECO:0000256" key="1">
    <source>
        <dbReference type="ARBA" id="ARBA00004141"/>
    </source>
</evidence>
<dbReference type="RefSeq" id="WP_043385907.1">
    <property type="nucleotide sequence ID" value="NZ_JBOK01000019.1"/>
</dbReference>
<dbReference type="Pfam" id="PF00892">
    <property type="entry name" value="EamA"/>
    <property type="match status" value="1"/>
</dbReference>
<protein>
    <submittedName>
        <fullName evidence="7">Membrane protein</fullName>
    </submittedName>
</protein>
<proteinExistence type="predicted"/>
<keyword evidence="3 5" id="KW-1133">Transmembrane helix</keyword>
<feature type="transmembrane region" description="Helical" evidence="5">
    <location>
        <begin position="213"/>
        <end position="231"/>
    </location>
</feature>
<dbReference type="STRING" id="225991.MA05_07025"/>
<feature type="transmembrane region" description="Helical" evidence="5">
    <location>
        <begin position="33"/>
        <end position="53"/>
    </location>
</feature>
<gene>
    <name evidence="7" type="ORF">AX13_06295</name>
</gene>
<dbReference type="SUPFAM" id="SSF103481">
    <property type="entry name" value="Multidrug resistance efflux transporter EmrE"/>
    <property type="match status" value="2"/>
</dbReference>
<evidence type="ECO:0000313" key="7">
    <source>
        <dbReference type="EMBL" id="EXU79204.1"/>
    </source>
</evidence>
<dbReference type="EMBL" id="JBOK01000019">
    <property type="protein sequence ID" value="EXU79204.1"/>
    <property type="molecule type" value="Genomic_DNA"/>
</dbReference>
<comment type="subcellular location">
    <subcellularLocation>
        <location evidence="1">Membrane</location>
        <topology evidence="1">Multi-pass membrane protein</topology>
    </subcellularLocation>
</comment>
<evidence type="ECO:0000256" key="3">
    <source>
        <dbReference type="ARBA" id="ARBA00022989"/>
    </source>
</evidence>
<keyword evidence="4 5" id="KW-0472">Membrane</keyword>
<feature type="transmembrane region" description="Helical" evidence="5">
    <location>
        <begin position="185"/>
        <end position="207"/>
    </location>
</feature>
<dbReference type="PANTHER" id="PTHR22911:SF6">
    <property type="entry name" value="SOLUTE CARRIER FAMILY 35 MEMBER G1"/>
    <property type="match status" value="1"/>
</dbReference>
<feature type="transmembrane region" description="Helical" evidence="5">
    <location>
        <begin position="94"/>
        <end position="113"/>
    </location>
</feature>
<dbReference type="InterPro" id="IPR037185">
    <property type="entry name" value="EmrE-like"/>
</dbReference>
<dbReference type="Proteomes" id="UP000020766">
    <property type="component" value="Unassembled WGS sequence"/>
</dbReference>
<evidence type="ECO:0000313" key="8">
    <source>
        <dbReference type="Proteomes" id="UP000020766"/>
    </source>
</evidence>
<dbReference type="PATRIC" id="fig|1457173.3.peg.2942"/>
<evidence type="ECO:0000256" key="2">
    <source>
        <dbReference type="ARBA" id="ARBA00022692"/>
    </source>
</evidence>
<feature type="transmembrane region" description="Helical" evidence="5">
    <location>
        <begin position="272"/>
        <end position="291"/>
    </location>
</feature>
<dbReference type="PANTHER" id="PTHR22911">
    <property type="entry name" value="ACYL-MALONYL CONDENSING ENZYME-RELATED"/>
    <property type="match status" value="1"/>
</dbReference>
<sequence>MQVLWMVVGAFLFATMGVCIKYAAVHFHTAEIVFYRGLIGMLAMWLLSASQGVSLKTRHPWMHAWRSLIGVTAMGCWFYAITQMPLASAMTLNYMSSIWIAVFLLAGALWSLHPRSGRTPQPLNVPLLLTIVAGFVGVVLMLQPSFAQEQTTAALIGLGSGVLSAMAYMQVVALSRMGEPESRTVFFFGLGCTLLGLVASGITGFSAWPGWQASLWLLPIGLLAAGGQLCMTRAYAQAKTTRGTLVVANLQYSGIVFAGLYSLFWFHDSLGWEGWLGMLLIVASGIAATIFRARGAAAPAKAAGR</sequence>
<evidence type="ECO:0000259" key="6">
    <source>
        <dbReference type="Pfam" id="PF00892"/>
    </source>
</evidence>
<comment type="caution">
    <text evidence="7">The sequence shown here is derived from an EMBL/GenBank/DDBJ whole genome shotgun (WGS) entry which is preliminary data.</text>
</comment>
<feature type="domain" description="EamA" evidence="6">
    <location>
        <begin position="3"/>
        <end position="103"/>
    </location>
</feature>
<accession>A0A014MM79</accession>